<keyword evidence="1" id="KW-0175">Coiled coil</keyword>
<dbReference type="EMBL" id="JALHLG010000020">
    <property type="protein sequence ID" value="MCJ2187904.1"/>
    <property type="molecule type" value="Genomic_DNA"/>
</dbReference>
<keyword evidence="3" id="KW-1185">Reference proteome</keyword>
<protein>
    <submittedName>
        <fullName evidence="2">Uncharacterized protein</fullName>
    </submittedName>
</protein>
<reference evidence="2 3" key="1">
    <citation type="submission" date="2022-04" db="EMBL/GenBank/DDBJ databases">
        <title>Identification of a novel bacterium isolated from mangrove sediments.</title>
        <authorList>
            <person name="Pan X."/>
        </authorList>
    </citation>
    <scope>NUCLEOTIDE SEQUENCE [LARGE SCALE GENOMIC DNA]</scope>
    <source>
        <strain evidence="2 3">B2638</strain>
    </source>
</reference>
<organism evidence="2 3">
    <name type="scientific">Novosphingobium beihaiensis</name>
    <dbReference type="NCBI Taxonomy" id="2930389"/>
    <lineage>
        <taxon>Bacteria</taxon>
        <taxon>Pseudomonadati</taxon>
        <taxon>Pseudomonadota</taxon>
        <taxon>Alphaproteobacteria</taxon>
        <taxon>Sphingomonadales</taxon>
        <taxon>Sphingomonadaceae</taxon>
        <taxon>Novosphingobium</taxon>
    </lineage>
</organism>
<proteinExistence type="predicted"/>
<dbReference type="RefSeq" id="WP_243922041.1">
    <property type="nucleotide sequence ID" value="NZ_JALHLG010000020.1"/>
</dbReference>
<sequence>MKVTIAMFRTYWDMKVARANENAQAIKAEIAETELQIGKLVNRIVETNNDSVARALENKISELERHKLLLTEKAADSARPPPPFEENLELALRFLASPYKIWSSGVFEIRRLVLRIVFSEHLSYDRFDGYRTPKLSLPFRALGPEIGQFLPELRNGGRDRD</sequence>
<name>A0ABT0BTA8_9SPHN</name>
<evidence type="ECO:0000313" key="3">
    <source>
        <dbReference type="Proteomes" id="UP001202281"/>
    </source>
</evidence>
<dbReference type="Proteomes" id="UP001202281">
    <property type="component" value="Unassembled WGS sequence"/>
</dbReference>
<comment type="caution">
    <text evidence="2">The sequence shown here is derived from an EMBL/GenBank/DDBJ whole genome shotgun (WGS) entry which is preliminary data.</text>
</comment>
<gene>
    <name evidence="2" type="ORF">MTR66_13890</name>
</gene>
<feature type="coiled-coil region" evidence="1">
    <location>
        <begin position="16"/>
        <end position="73"/>
    </location>
</feature>
<evidence type="ECO:0000256" key="1">
    <source>
        <dbReference type="SAM" id="Coils"/>
    </source>
</evidence>
<accession>A0ABT0BTA8</accession>
<evidence type="ECO:0000313" key="2">
    <source>
        <dbReference type="EMBL" id="MCJ2187904.1"/>
    </source>
</evidence>